<sequence>MRQLDLESLNIFITRTFYEFDMMLKAIIRKTKEANRNYYTSAQKNVIKTQDLEDAFIFVQN</sequence>
<dbReference type="AlphaFoldDB" id="A0A9N9FNI7"/>
<accession>A0A9N9FNI7</accession>
<dbReference type="EMBL" id="CAJVPS010001629">
    <property type="protein sequence ID" value="CAG8545411.1"/>
    <property type="molecule type" value="Genomic_DNA"/>
</dbReference>
<reference evidence="1" key="1">
    <citation type="submission" date="2021-06" db="EMBL/GenBank/DDBJ databases">
        <authorList>
            <person name="Kallberg Y."/>
            <person name="Tangrot J."/>
            <person name="Rosling A."/>
        </authorList>
    </citation>
    <scope>NUCLEOTIDE SEQUENCE</scope>
    <source>
        <strain evidence="1">FL130A</strain>
    </source>
</reference>
<name>A0A9N9FNI7_9GLOM</name>
<evidence type="ECO:0000313" key="2">
    <source>
        <dbReference type="Proteomes" id="UP000789508"/>
    </source>
</evidence>
<protein>
    <submittedName>
        <fullName evidence="1">2240_t:CDS:1</fullName>
    </submittedName>
</protein>
<proteinExistence type="predicted"/>
<comment type="caution">
    <text evidence="1">The sequence shown here is derived from an EMBL/GenBank/DDBJ whole genome shotgun (WGS) entry which is preliminary data.</text>
</comment>
<dbReference type="Proteomes" id="UP000789508">
    <property type="component" value="Unassembled WGS sequence"/>
</dbReference>
<keyword evidence="2" id="KW-1185">Reference proteome</keyword>
<organism evidence="1 2">
    <name type="scientific">Ambispora leptoticha</name>
    <dbReference type="NCBI Taxonomy" id="144679"/>
    <lineage>
        <taxon>Eukaryota</taxon>
        <taxon>Fungi</taxon>
        <taxon>Fungi incertae sedis</taxon>
        <taxon>Mucoromycota</taxon>
        <taxon>Glomeromycotina</taxon>
        <taxon>Glomeromycetes</taxon>
        <taxon>Archaeosporales</taxon>
        <taxon>Ambisporaceae</taxon>
        <taxon>Ambispora</taxon>
    </lineage>
</organism>
<evidence type="ECO:0000313" key="1">
    <source>
        <dbReference type="EMBL" id="CAG8545411.1"/>
    </source>
</evidence>
<gene>
    <name evidence="1" type="ORF">ALEPTO_LOCUS5616</name>
</gene>